<feature type="compositionally biased region" description="Acidic residues" evidence="16">
    <location>
        <begin position="301"/>
        <end position="317"/>
    </location>
</feature>
<dbReference type="GO" id="GO:0005604">
    <property type="term" value="C:basement membrane"/>
    <property type="evidence" value="ECO:0007669"/>
    <property type="project" value="UniProtKB-SubCell"/>
</dbReference>
<dbReference type="FunFam" id="1.10.238.10:FF:000068">
    <property type="entry name" value="SPARC isoform 1"/>
    <property type="match status" value="1"/>
</dbReference>
<keyword evidence="6" id="KW-0732">Signal</keyword>
<comment type="subcellular location">
    <subcellularLocation>
        <location evidence="1">Secreted</location>
        <location evidence="1">Extracellular space</location>
        <location evidence="1">Extracellular matrix</location>
        <location evidence="1">Basement membrane</location>
    </subcellularLocation>
</comment>
<sequence length="898" mass="101437">MNPLVDQQYFLYPRRSHSQIPSRPRYYPEVFPAVPPEYSPYHSKSYQPFHSQYFARYPDYAQQPFYSDYNEHPGSMVYDSYPYKYHLFPLIKRIHNLVAYRLGHHSTGNRFGAIRESAPQVTPSSMENTRTEKPMENITPRIPSLDGIFMYNKPNEVPHVSEHNTELAHFTGNYLEQSTDEITDEEDPYDVLRNSDSIGVEHFRSSGIDISYEQVGHDITSSESADETLNNQELESQGVSQVDYVDDDNETNKAQDIRTESVQMTDSDSRGDSSESNTSESTGDGDENRVEQKTDLRVESTEDNTAEDTEDSEDEDSKADLRNNVIDDDKTDSNEDYDNDDGKAHLGSESTEDNSDESTEDDDNSKADLMVDSNEDNSAESNEDSDEDSEADLRMQSIEDSTAESTKDSDEDSEADLRGQSIEDSIAESNDDSDEDSEADLKVQSIEDLTAESNDDSDEDSEAKLRVQSTEDSTAESTEDSNEDSEADLRVQSIEDLTAESNDGSDEDSEADLRVQSPEDLTAESNDDSNEDIEADLRVHSPEDLTAEFNDDSDEDSKANLRVQSIEDLTAESNDGSDEDSEADLRVQSPEDLTAEFNDDSDEDSEADQRARLIEDNTSESSDDSNNNSAKQPELNADSSALKYDESNEGDSNESNSAPRSLQENPCNNHPCKRGKVCELDNEGKPMCVCQDTSTCPASTTDSQHVCGTNNRTYESSCQFFASKCILEGTKKGHGLHLDYFGPCKDTAPCQDNELLQFPLRLRNWLKNVLMQMYERDLQIPGILTEKQRNRVKKIYDSEKNLHAGDHLLDLPYSDFKNYYSFIYPVHWQFRQLDQHPTDGYLSHSELAPLRAPLVPIEHCTSRFFTQCNTDGDRFLSLREWAHCFDISEEDINPDLTF</sequence>
<feature type="compositionally biased region" description="Basic and acidic residues" evidence="16">
    <location>
        <begin position="318"/>
        <end position="333"/>
    </location>
</feature>
<keyword evidence="4" id="KW-0964">Secreted</keyword>
<keyword evidence="11" id="KW-0325">Glycoprotein</keyword>
<dbReference type="FunFam" id="3.30.60.30:FF:000004">
    <property type="entry name" value="SPARC isoform 1"/>
    <property type="match status" value="1"/>
</dbReference>
<dbReference type="GO" id="GO:0005615">
    <property type="term" value="C:extracellular space"/>
    <property type="evidence" value="ECO:0007669"/>
    <property type="project" value="InterPro"/>
</dbReference>
<dbReference type="Pfam" id="PF07648">
    <property type="entry name" value="Kazal_2"/>
    <property type="match status" value="1"/>
</dbReference>
<dbReference type="Pfam" id="PF10591">
    <property type="entry name" value="SPARC_Ca_bdg"/>
    <property type="match status" value="1"/>
</dbReference>
<dbReference type="SUPFAM" id="SSF100895">
    <property type="entry name" value="Kazal-type serine protease inhibitors"/>
    <property type="match status" value="1"/>
</dbReference>
<feature type="domain" description="Kazal-like" evidence="17">
    <location>
        <begin position="689"/>
        <end position="746"/>
    </location>
</feature>
<dbReference type="PROSITE" id="PS00612">
    <property type="entry name" value="OSTEONECTIN_1"/>
    <property type="match status" value="1"/>
</dbReference>
<dbReference type="GeneID" id="103177652"/>
<feature type="disulfide bond" evidence="15">
    <location>
        <begin position="667"/>
        <end position="678"/>
    </location>
</feature>
<feature type="disulfide bond" evidence="15">
    <location>
        <begin position="750"/>
        <end position="860"/>
    </location>
</feature>
<gene>
    <name evidence="18" type="primary">LOC103177652</name>
</gene>
<feature type="region of interest" description="Disordered" evidence="16">
    <location>
        <begin position="234"/>
        <end position="666"/>
    </location>
</feature>
<dbReference type="SUPFAM" id="SSF47473">
    <property type="entry name" value="EF-hand"/>
    <property type="match status" value="1"/>
</dbReference>
<dbReference type="CDD" id="cd01328">
    <property type="entry name" value="FSL_SPARC"/>
    <property type="match status" value="1"/>
</dbReference>
<feature type="disulfide bond" evidence="15">
    <location>
        <begin position="696"/>
        <end position="718"/>
    </location>
</feature>
<dbReference type="InterPro" id="IPR002350">
    <property type="entry name" value="Kazal_dom"/>
</dbReference>
<dbReference type="GO" id="GO:0005509">
    <property type="term" value="F:calcium ion binding"/>
    <property type="evidence" value="ECO:0007669"/>
    <property type="project" value="InterPro"/>
</dbReference>
<dbReference type="PANTHER" id="PTHR13866:SF14">
    <property type="entry name" value="BM-40"/>
    <property type="match status" value="1"/>
</dbReference>
<dbReference type="GeneTree" id="ENSGT00510000046787"/>
<evidence type="ECO:0000256" key="4">
    <source>
        <dbReference type="ARBA" id="ARBA00022525"/>
    </source>
</evidence>
<protein>
    <recommendedName>
        <fullName evidence="3">SPARC</fullName>
    </recommendedName>
    <alternativeName>
        <fullName evidence="14">Osteonectin</fullName>
    </alternativeName>
    <alternativeName>
        <fullName evidence="13">Secreted protein acidic and rich in cysteine</fullName>
    </alternativeName>
</protein>
<dbReference type="PANTHER" id="PTHR13866">
    <property type="entry name" value="SPARC OSTEONECTIN"/>
    <property type="match status" value="1"/>
</dbReference>
<dbReference type="Pfam" id="PF09289">
    <property type="entry name" value="FOLN"/>
    <property type="match status" value="1"/>
</dbReference>
<evidence type="ECO:0000256" key="13">
    <source>
        <dbReference type="ARBA" id="ARBA00031976"/>
    </source>
</evidence>
<keyword evidence="19" id="KW-1185">Reference proteome</keyword>
<dbReference type="Gene3D" id="1.10.238.10">
    <property type="entry name" value="EF-hand"/>
    <property type="match status" value="1"/>
</dbReference>
<reference evidence="18" key="4">
    <citation type="submission" date="2025-08" db="UniProtKB">
        <authorList>
            <consortium name="Ensembl"/>
        </authorList>
    </citation>
    <scope>IDENTIFICATION</scope>
</reference>
<dbReference type="OrthoDB" id="6156707at2759"/>
<keyword evidence="9" id="KW-0186">Copper</keyword>
<evidence type="ECO:0000256" key="8">
    <source>
        <dbReference type="ARBA" id="ARBA00022869"/>
    </source>
</evidence>
<name>A0A4W3J2H3_CALMI</name>
<feature type="compositionally biased region" description="Acidic residues" evidence="16">
    <location>
        <begin position="449"/>
        <end position="461"/>
    </location>
</feature>
<feature type="compositionally biased region" description="Acidic residues" evidence="16">
    <location>
        <begin position="425"/>
        <end position="438"/>
    </location>
</feature>
<keyword evidence="8" id="KW-0084">Basement membrane</keyword>
<keyword evidence="5" id="KW-0272">Extracellular matrix</keyword>
<dbReference type="InterPro" id="IPR015369">
    <property type="entry name" value="Follistatin/Osteonectin_EGF"/>
</dbReference>
<feature type="disulfide bond" evidence="15">
    <location>
        <begin position="868"/>
        <end position="884"/>
    </location>
</feature>
<dbReference type="InterPro" id="IPR019577">
    <property type="entry name" value="SPARC/Testican_Ca-bd-dom"/>
</dbReference>
<feature type="compositionally biased region" description="Acidic residues" evidence="16">
    <location>
        <begin position="593"/>
        <end position="606"/>
    </location>
</feature>
<evidence type="ECO:0000256" key="5">
    <source>
        <dbReference type="ARBA" id="ARBA00022530"/>
    </source>
</evidence>
<keyword evidence="10 15" id="KW-1015">Disulfide bond</keyword>
<evidence type="ECO:0000256" key="12">
    <source>
        <dbReference type="ARBA" id="ARBA00025574"/>
    </source>
</evidence>
<feature type="disulfide bond" evidence="15">
    <location>
        <begin position="672"/>
        <end position="688"/>
    </location>
</feature>
<evidence type="ECO:0000256" key="7">
    <source>
        <dbReference type="ARBA" id="ARBA00022837"/>
    </source>
</evidence>
<proteinExistence type="inferred from homology"/>
<reference evidence="19" key="2">
    <citation type="journal article" date="2007" name="PLoS Biol.">
        <title>Survey sequencing and comparative analysis of the elephant shark (Callorhinchus milii) genome.</title>
        <authorList>
            <person name="Venkatesh B."/>
            <person name="Kirkness E.F."/>
            <person name="Loh Y.H."/>
            <person name="Halpern A.L."/>
            <person name="Lee A.P."/>
            <person name="Johnson J."/>
            <person name="Dandona N."/>
            <person name="Viswanathan L.D."/>
            <person name="Tay A."/>
            <person name="Venter J.C."/>
            <person name="Strausberg R.L."/>
            <person name="Brenner S."/>
        </authorList>
    </citation>
    <scope>NUCLEOTIDE SEQUENCE [LARGE SCALE GENOMIC DNA]</scope>
</reference>
<feature type="compositionally biased region" description="Acidic residues" evidence="16">
    <location>
        <begin position="473"/>
        <end position="486"/>
    </location>
</feature>
<evidence type="ECO:0000313" key="18">
    <source>
        <dbReference type="Ensembl" id="ENSCMIP00000037224.1"/>
    </source>
</evidence>
<evidence type="ECO:0000256" key="14">
    <source>
        <dbReference type="ARBA" id="ARBA00032081"/>
    </source>
</evidence>
<dbReference type="InParanoid" id="A0A4W3J2H3"/>
<dbReference type="OMA" id="QRPGDHS"/>
<dbReference type="InterPro" id="IPR037641">
    <property type="entry name" value="SPARC_FS"/>
</dbReference>
<feature type="compositionally biased region" description="Basic and acidic residues" evidence="16">
    <location>
        <begin position="286"/>
        <end position="300"/>
    </location>
</feature>
<evidence type="ECO:0000259" key="17">
    <source>
        <dbReference type="PROSITE" id="PS51465"/>
    </source>
</evidence>
<feature type="compositionally biased region" description="Acidic residues" evidence="16">
    <location>
        <begin position="350"/>
        <end position="363"/>
    </location>
</feature>
<dbReference type="STRING" id="7868.ENSCMIP00000037224"/>
<dbReference type="SMART" id="SM00274">
    <property type="entry name" value="FOLN"/>
    <property type="match status" value="1"/>
</dbReference>
<evidence type="ECO:0000256" key="9">
    <source>
        <dbReference type="ARBA" id="ARBA00023008"/>
    </source>
</evidence>
<feature type="compositionally biased region" description="Acidic residues" evidence="16">
    <location>
        <begin position="373"/>
        <end position="390"/>
    </location>
</feature>
<dbReference type="Proteomes" id="UP000314986">
    <property type="component" value="Unassembled WGS sequence"/>
</dbReference>
<dbReference type="GO" id="GO:0005518">
    <property type="term" value="F:collagen binding"/>
    <property type="evidence" value="ECO:0007669"/>
    <property type="project" value="TreeGrafter"/>
</dbReference>
<accession>A0A4W3J2H3</accession>
<feature type="compositionally biased region" description="Basic and acidic residues" evidence="16">
    <location>
        <begin position="250"/>
        <end position="259"/>
    </location>
</feature>
<evidence type="ECO:0000256" key="6">
    <source>
        <dbReference type="ARBA" id="ARBA00022729"/>
    </source>
</evidence>
<evidence type="ECO:0000256" key="1">
    <source>
        <dbReference type="ARBA" id="ARBA00004302"/>
    </source>
</evidence>
<evidence type="ECO:0000256" key="3">
    <source>
        <dbReference type="ARBA" id="ARBA00019049"/>
    </source>
</evidence>
<comment type="function">
    <text evidence="12">Appears to regulate cell growth through interactions with the extracellular matrix and cytokines. Binds calcium and copper, several types of collagen, albumin, thrombospondin, PDGF and cell membranes. There are two calcium binding sites; an acidic domain that binds 5 to 8 Ca(2+) with a low affinity and an EF-hand loop that binds a Ca(2+) ion with a high affinity.</text>
</comment>
<feature type="disulfide bond" evidence="15">
    <location>
        <begin position="707"/>
        <end position="744"/>
    </location>
</feature>
<feature type="compositionally biased region" description="Acidic residues" evidence="16">
    <location>
        <begin position="521"/>
        <end position="534"/>
    </location>
</feature>
<dbReference type="InterPro" id="IPR003645">
    <property type="entry name" value="Fol_N"/>
</dbReference>
<dbReference type="SMART" id="SM00280">
    <property type="entry name" value="KAZAL"/>
    <property type="match status" value="1"/>
</dbReference>
<evidence type="ECO:0000256" key="10">
    <source>
        <dbReference type="ARBA" id="ARBA00023157"/>
    </source>
</evidence>
<dbReference type="InterPro" id="IPR011992">
    <property type="entry name" value="EF-hand-dom_pair"/>
</dbReference>
<feature type="compositionally biased region" description="Acidic residues" evidence="16">
    <location>
        <begin position="545"/>
        <end position="555"/>
    </location>
</feature>
<dbReference type="InterPro" id="IPR036058">
    <property type="entry name" value="Kazal_dom_sf"/>
</dbReference>
<evidence type="ECO:0000256" key="16">
    <source>
        <dbReference type="SAM" id="MobiDB-lite"/>
    </source>
</evidence>
<dbReference type="SUPFAM" id="SSF57196">
    <property type="entry name" value="EGF/Laminin"/>
    <property type="match status" value="1"/>
</dbReference>
<dbReference type="Ensembl" id="ENSCMIT00000037765.1">
    <property type="protein sequence ID" value="ENSCMIP00000037224.1"/>
    <property type="gene ID" value="ENSCMIG00000015684.1"/>
</dbReference>
<organism evidence="18 19">
    <name type="scientific">Callorhinchus milii</name>
    <name type="common">Ghost shark</name>
    <dbReference type="NCBI Taxonomy" id="7868"/>
    <lineage>
        <taxon>Eukaryota</taxon>
        <taxon>Metazoa</taxon>
        <taxon>Chordata</taxon>
        <taxon>Craniata</taxon>
        <taxon>Vertebrata</taxon>
        <taxon>Chondrichthyes</taxon>
        <taxon>Holocephali</taxon>
        <taxon>Chimaeriformes</taxon>
        <taxon>Callorhinchidae</taxon>
        <taxon>Callorhinchus</taxon>
    </lineage>
</organism>
<evidence type="ECO:0000256" key="11">
    <source>
        <dbReference type="ARBA" id="ARBA00023180"/>
    </source>
</evidence>
<feature type="disulfide bond" evidence="15">
    <location>
        <begin position="690"/>
        <end position="725"/>
    </location>
</feature>
<reference evidence="19" key="3">
    <citation type="journal article" date="2014" name="Nature">
        <title>Elephant shark genome provides unique insights into gnathostome evolution.</title>
        <authorList>
            <consortium name="International Elephant Shark Genome Sequencing Consortium"/>
            <person name="Venkatesh B."/>
            <person name="Lee A.P."/>
            <person name="Ravi V."/>
            <person name="Maurya A.K."/>
            <person name="Lian M.M."/>
            <person name="Swann J.B."/>
            <person name="Ohta Y."/>
            <person name="Flajnik M.F."/>
            <person name="Sutoh Y."/>
            <person name="Kasahara M."/>
            <person name="Hoon S."/>
            <person name="Gangu V."/>
            <person name="Roy S.W."/>
            <person name="Irimia M."/>
            <person name="Korzh V."/>
            <person name="Kondrychyn I."/>
            <person name="Lim Z.W."/>
            <person name="Tay B.H."/>
            <person name="Tohari S."/>
            <person name="Kong K.W."/>
            <person name="Ho S."/>
            <person name="Lorente-Galdos B."/>
            <person name="Quilez J."/>
            <person name="Marques-Bonet T."/>
            <person name="Raney B.J."/>
            <person name="Ingham P.W."/>
            <person name="Tay A."/>
            <person name="Hillier L.W."/>
            <person name="Minx P."/>
            <person name="Boehm T."/>
            <person name="Wilson R.K."/>
            <person name="Brenner S."/>
            <person name="Warren W.C."/>
        </authorList>
    </citation>
    <scope>NUCLEOTIDE SEQUENCE [LARGE SCALE GENOMIC DNA]</scope>
</reference>
<reference evidence="18" key="5">
    <citation type="submission" date="2025-09" db="UniProtKB">
        <authorList>
            <consortium name="Ensembl"/>
        </authorList>
    </citation>
    <scope>IDENTIFICATION</scope>
</reference>
<keyword evidence="7" id="KW-0106">Calcium</keyword>
<reference evidence="19" key="1">
    <citation type="journal article" date="2006" name="Science">
        <title>Ancient noncoding elements conserved in the human genome.</title>
        <authorList>
            <person name="Venkatesh B."/>
            <person name="Kirkness E.F."/>
            <person name="Loh Y.H."/>
            <person name="Halpern A.L."/>
            <person name="Lee A.P."/>
            <person name="Johnson J."/>
            <person name="Dandona N."/>
            <person name="Viswanathan L.D."/>
            <person name="Tay A."/>
            <person name="Venter J.C."/>
            <person name="Strausberg R.L."/>
            <person name="Brenner S."/>
        </authorList>
    </citation>
    <scope>NUCLEOTIDE SEQUENCE [LARGE SCALE GENOMIC DNA]</scope>
</reference>
<dbReference type="GO" id="GO:0050840">
    <property type="term" value="F:extracellular matrix binding"/>
    <property type="evidence" value="ECO:0007669"/>
    <property type="project" value="TreeGrafter"/>
</dbReference>
<evidence type="ECO:0000256" key="2">
    <source>
        <dbReference type="ARBA" id="ARBA00006404"/>
    </source>
</evidence>
<evidence type="ECO:0000313" key="19">
    <source>
        <dbReference type="Proteomes" id="UP000314986"/>
    </source>
</evidence>
<evidence type="ECO:0000256" key="15">
    <source>
        <dbReference type="PIRSR" id="PIRSR637641-50"/>
    </source>
</evidence>
<dbReference type="AlphaFoldDB" id="A0A4W3J2H3"/>
<dbReference type="PROSITE" id="PS51465">
    <property type="entry name" value="KAZAL_2"/>
    <property type="match status" value="1"/>
</dbReference>
<dbReference type="Gene3D" id="3.30.60.30">
    <property type="match status" value="1"/>
</dbReference>
<dbReference type="InterPro" id="IPR001999">
    <property type="entry name" value="Osteonectin_CS"/>
</dbReference>
<comment type="similarity">
    <text evidence="2">Belongs to the SPARC family.</text>
</comment>